<dbReference type="Proteomes" id="UP000542776">
    <property type="component" value="Unassembled WGS sequence"/>
</dbReference>
<protein>
    <submittedName>
        <fullName evidence="2">Rhodanese-related sulfurtransferase</fullName>
    </submittedName>
</protein>
<organism evidence="2 3">
    <name type="scientific">Aureimonas pseudogalii</name>
    <dbReference type="NCBI Taxonomy" id="1744844"/>
    <lineage>
        <taxon>Bacteria</taxon>
        <taxon>Pseudomonadati</taxon>
        <taxon>Pseudomonadota</taxon>
        <taxon>Alphaproteobacteria</taxon>
        <taxon>Hyphomicrobiales</taxon>
        <taxon>Aurantimonadaceae</taxon>
        <taxon>Aureimonas</taxon>
    </lineage>
</organism>
<sequence>MSRSYKGDVSAADCWSSLAEQGDGFLVDVRTHAEWNFVGFPAMPPAMPMGRADPIFAEWQRYPTMAVDPDFGPRVAAAIEAAGGTKASPVYFLCRSGARSMASAAALTALGFENCFNVADGFEGPPDEEGHRGRVAGWKAAGLPWSQK</sequence>
<keyword evidence="3" id="KW-1185">Reference proteome</keyword>
<dbReference type="InterPro" id="IPR001763">
    <property type="entry name" value="Rhodanese-like_dom"/>
</dbReference>
<feature type="domain" description="Rhodanese" evidence="1">
    <location>
        <begin position="20"/>
        <end position="129"/>
    </location>
</feature>
<evidence type="ECO:0000313" key="2">
    <source>
        <dbReference type="EMBL" id="MBB3997837.1"/>
    </source>
</evidence>
<dbReference type="EMBL" id="JACIEK010000002">
    <property type="protein sequence ID" value="MBB3997837.1"/>
    <property type="molecule type" value="Genomic_DNA"/>
</dbReference>
<evidence type="ECO:0000313" key="3">
    <source>
        <dbReference type="Proteomes" id="UP000542776"/>
    </source>
</evidence>
<dbReference type="InterPro" id="IPR036873">
    <property type="entry name" value="Rhodanese-like_dom_sf"/>
</dbReference>
<accession>A0A7W6EAP1</accession>
<evidence type="ECO:0000259" key="1">
    <source>
        <dbReference type="PROSITE" id="PS50206"/>
    </source>
</evidence>
<reference evidence="2 3" key="1">
    <citation type="submission" date="2020-08" db="EMBL/GenBank/DDBJ databases">
        <title>Genomic Encyclopedia of Type Strains, Phase IV (KMG-IV): sequencing the most valuable type-strain genomes for metagenomic binning, comparative biology and taxonomic classification.</title>
        <authorList>
            <person name="Goeker M."/>
        </authorList>
    </citation>
    <scope>NUCLEOTIDE SEQUENCE [LARGE SCALE GENOMIC DNA]</scope>
    <source>
        <strain evidence="2 3">DSM 102238</strain>
    </source>
</reference>
<dbReference type="Gene3D" id="3.40.250.10">
    <property type="entry name" value="Rhodanese-like domain"/>
    <property type="match status" value="1"/>
</dbReference>
<gene>
    <name evidence="2" type="ORF">GGR04_001673</name>
</gene>
<dbReference type="AlphaFoldDB" id="A0A7W6EAP1"/>
<dbReference type="RefSeq" id="WP_183199360.1">
    <property type="nucleotide sequence ID" value="NZ_JACIEK010000002.1"/>
</dbReference>
<dbReference type="SUPFAM" id="SSF52821">
    <property type="entry name" value="Rhodanese/Cell cycle control phosphatase"/>
    <property type="match status" value="1"/>
</dbReference>
<proteinExistence type="predicted"/>
<dbReference type="Pfam" id="PF00581">
    <property type="entry name" value="Rhodanese"/>
    <property type="match status" value="1"/>
</dbReference>
<dbReference type="PROSITE" id="PS50206">
    <property type="entry name" value="RHODANESE_3"/>
    <property type="match status" value="1"/>
</dbReference>
<dbReference type="SMART" id="SM00450">
    <property type="entry name" value="RHOD"/>
    <property type="match status" value="1"/>
</dbReference>
<name>A0A7W6EAP1_9HYPH</name>
<comment type="caution">
    <text evidence="2">The sequence shown here is derived from an EMBL/GenBank/DDBJ whole genome shotgun (WGS) entry which is preliminary data.</text>
</comment>
<keyword evidence="2" id="KW-0808">Transferase</keyword>
<dbReference type="GO" id="GO:0016740">
    <property type="term" value="F:transferase activity"/>
    <property type="evidence" value="ECO:0007669"/>
    <property type="project" value="UniProtKB-KW"/>
</dbReference>